<dbReference type="STRING" id="109895.A0A507E3U1"/>
<accession>A0A507E3U1</accession>
<keyword evidence="9 11" id="KW-0326">Glycosidase</keyword>
<evidence type="ECO:0000256" key="6">
    <source>
        <dbReference type="ARBA" id="ARBA00023157"/>
    </source>
</evidence>
<evidence type="ECO:0000256" key="2">
    <source>
        <dbReference type="ARBA" id="ARBA00006044"/>
    </source>
</evidence>
<dbReference type="GO" id="GO:0030248">
    <property type="term" value="F:cellulose binding"/>
    <property type="evidence" value="ECO:0007669"/>
    <property type="project" value="InterPro"/>
</dbReference>
<gene>
    <name evidence="15" type="ORF">PhCBS80983_g03411</name>
</gene>
<dbReference type="InterPro" id="IPR037019">
    <property type="entry name" value="Glyco_hydro_7_sf"/>
</dbReference>
<protein>
    <recommendedName>
        <fullName evidence="11">Glucanase</fullName>
        <ecNumber evidence="11">3.2.1.-</ecNumber>
    </recommendedName>
</protein>
<dbReference type="Pfam" id="PF00840">
    <property type="entry name" value="Glyco_hydro_7"/>
    <property type="match status" value="1"/>
</dbReference>
<feature type="region of interest" description="Disordered" evidence="12">
    <location>
        <begin position="450"/>
        <end position="477"/>
    </location>
</feature>
<evidence type="ECO:0000256" key="3">
    <source>
        <dbReference type="ARBA" id="ARBA00022729"/>
    </source>
</evidence>
<dbReference type="PRINTS" id="PR00734">
    <property type="entry name" value="GLHYDRLASE7"/>
</dbReference>
<keyword evidence="10 11" id="KW-0624">Polysaccharide degradation</keyword>
<dbReference type="GO" id="GO:0008810">
    <property type="term" value="F:cellulase activity"/>
    <property type="evidence" value="ECO:0007669"/>
    <property type="project" value="UniProtKB-EC"/>
</dbReference>
<comment type="catalytic activity">
    <reaction evidence="1">
        <text>Endohydrolysis of (1-&gt;4)-beta-D-glucosidic linkages in cellulose, lichenin and cereal beta-D-glucans.</text>
        <dbReference type="EC" id="3.2.1.4"/>
    </reaction>
</comment>
<evidence type="ECO:0000256" key="5">
    <source>
        <dbReference type="ARBA" id="ARBA00023001"/>
    </source>
</evidence>
<dbReference type="Gene3D" id="2.70.100.10">
    <property type="entry name" value="Glycoside hydrolase, family 7, domain"/>
    <property type="match status" value="1"/>
</dbReference>
<evidence type="ECO:0000256" key="8">
    <source>
        <dbReference type="ARBA" id="ARBA00023277"/>
    </source>
</evidence>
<dbReference type="EC" id="3.2.1.-" evidence="11"/>
<keyword evidence="16" id="KW-1185">Reference proteome</keyword>
<dbReference type="InterPro" id="IPR035971">
    <property type="entry name" value="CBD_sf"/>
</dbReference>
<dbReference type="PROSITE" id="PS00562">
    <property type="entry name" value="CBM1_1"/>
    <property type="match status" value="1"/>
</dbReference>
<keyword evidence="8" id="KW-0119">Carbohydrate metabolism</keyword>
<evidence type="ECO:0000256" key="4">
    <source>
        <dbReference type="ARBA" id="ARBA00022801"/>
    </source>
</evidence>
<evidence type="ECO:0000256" key="12">
    <source>
        <dbReference type="SAM" id="MobiDB-lite"/>
    </source>
</evidence>
<feature type="domain" description="CBM1" evidence="14">
    <location>
        <begin position="481"/>
        <end position="517"/>
    </location>
</feature>
<evidence type="ECO:0000256" key="7">
    <source>
        <dbReference type="ARBA" id="ARBA00023180"/>
    </source>
</evidence>
<keyword evidence="5 11" id="KW-0136">Cellulose degradation</keyword>
<dbReference type="InterPro" id="IPR001722">
    <property type="entry name" value="Glyco_hydro_7"/>
</dbReference>
<dbReference type="SUPFAM" id="SSF49899">
    <property type="entry name" value="Concanavalin A-like lectins/glucanases"/>
    <property type="match status" value="1"/>
</dbReference>
<feature type="signal peptide" evidence="13">
    <location>
        <begin position="1"/>
        <end position="20"/>
    </location>
</feature>
<dbReference type="GO" id="GO:0030245">
    <property type="term" value="P:cellulose catabolic process"/>
    <property type="evidence" value="ECO:0007669"/>
    <property type="project" value="UniProtKB-KW"/>
</dbReference>
<proteinExistence type="inferred from homology"/>
<evidence type="ECO:0000313" key="15">
    <source>
        <dbReference type="EMBL" id="TPX58067.1"/>
    </source>
</evidence>
<dbReference type="PANTHER" id="PTHR33753:SF1">
    <property type="entry name" value="ENDO-BETA-1,4-GLUCANASE CELB"/>
    <property type="match status" value="1"/>
</dbReference>
<dbReference type="CDD" id="cd07999">
    <property type="entry name" value="GH7_CBH_EG"/>
    <property type="match status" value="1"/>
</dbReference>
<feature type="region of interest" description="Disordered" evidence="12">
    <location>
        <begin position="409"/>
        <end position="430"/>
    </location>
</feature>
<dbReference type="AlphaFoldDB" id="A0A507E3U1"/>
<sequence>MRLTFLSLAAAALTAQSVSAQLAGTLQAERHPPLQVSTCSNETGCTTSAQSVVLDANWRWTNKAGTNCYTGNQWNAALCPDPKTCAQNCALEGADYGTNYGVSSSADSLTLKFVTKHPYGTNVGSRVYLMDKTNDKYQMLKLKNKEFAFDVDVSNLPCGLNGALYFVEMDADGGMAKYPTNKAGAKYGTGYCDAQCPHDVKFIAGEANTIGWTAGAGDPNSGKGKYGSCCIEMDIWEANKVSTAYTPHSCKTVGPVRCDDPVECGDGANRHKGICDKDGCDFNPFRMGDTTFYGPGKTVDTLKPMTVITQFITVDGTDTGALKEIRRLYVQNGKVINNSRFGSYDSVSDTMCAAQKKLFEDPNEFANNGGMKNIADALDRGMTLVMSIWDDHDANMLWLDSSYPPTKPVTAPGVTRGSCDPSSGKPADVEANFPNSSVKFSNIKWGEIGSTYAKGSTPQPPTAPTPPTPAPTTAPGNPGTNCAGRWAQCGGTGYTGPTCCVAGTTCNVVNQYYHQCQ</sequence>
<keyword evidence="6" id="KW-1015">Disulfide bond</keyword>
<evidence type="ECO:0000256" key="11">
    <source>
        <dbReference type="RuleBase" id="RU361164"/>
    </source>
</evidence>
<evidence type="ECO:0000256" key="9">
    <source>
        <dbReference type="ARBA" id="ARBA00023295"/>
    </source>
</evidence>
<comment type="caution">
    <text evidence="15">The sequence shown here is derived from an EMBL/GenBank/DDBJ whole genome shotgun (WGS) entry which is preliminary data.</text>
</comment>
<keyword evidence="7" id="KW-0325">Glycoprotein</keyword>
<dbReference type="InterPro" id="IPR013320">
    <property type="entry name" value="ConA-like_dom_sf"/>
</dbReference>
<dbReference type="PROSITE" id="PS51164">
    <property type="entry name" value="CBM1_2"/>
    <property type="match status" value="1"/>
</dbReference>
<dbReference type="PANTHER" id="PTHR33753">
    <property type="entry name" value="1,4-BETA-D-GLUCAN CELLOBIOHYDROLASE B"/>
    <property type="match status" value="1"/>
</dbReference>
<dbReference type="SMART" id="SM00236">
    <property type="entry name" value="fCBD"/>
    <property type="match status" value="1"/>
</dbReference>
<dbReference type="InterPro" id="IPR000254">
    <property type="entry name" value="CBD"/>
</dbReference>
<evidence type="ECO:0000259" key="14">
    <source>
        <dbReference type="PROSITE" id="PS51164"/>
    </source>
</evidence>
<feature type="chain" id="PRO_5021297616" description="Glucanase" evidence="13">
    <location>
        <begin position="21"/>
        <end position="517"/>
    </location>
</feature>
<name>A0A507E3U1_9FUNG</name>
<evidence type="ECO:0000313" key="16">
    <source>
        <dbReference type="Proteomes" id="UP000318582"/>
    </source>
</evidence>
<keyword evidence="4 11" id="KW-0378">Hydrolase</keyword>
<dbReference type="Pfam" id="PF00734">
    <property type="entry name" value="CBM_1"/>
    <property type="match status" value="1"/>
</dbReference>
<dbReference type="FunFam" id="2.70.100.10:FF:000001">
    <property type="entry name" value="Glucanase"/>
    <property type="match status" value="1"/>
</dbReference>
<evidence type="ECO:0000256" key="1">
    <source>
        <dbReference type="ARBA" id="ARBA00000966"/>
    </source>
</evidence>
<organism evidence="15 16">
    <name type="scientific">Powellomyces hirtus</name>
    <dbReference type="NCBI Taxonomy" id="109895"/>
    <lineage>
        <taxon>Eukaryota</taxon>
        <taxon>Fungi</taxon>
        <taxon>Fungi incertae sedis</taxon>
        <taxon>Chytridiomycota</taxon>
        <taxon>Chytridiomycota incertae sedis</taxon>
        <taxon>Chytridiomycetes</taxon>
        <taxon>Spizellomycetales</taxon>
        <taxon>Powellomycetaceae</taxon>
        <taxon>Powellomyces</taxon>
    </lineage>
</organism>
<dbReference type="SUPFAM" id="SSF57180">
    <property type="entry name" value="Cellulose-binding domain"/>
    <property type="match status" value="1"/>
</dbReference>
<dbReference type="EMBL" id="QEAQ01000042">
    <property type="protein sequence ID" value="TPX58067.1"/>
    <property type="molecule type" value="Genomic_DNA"/>
</dbReference>
<reference evidence="15 16" key="1">
    <citation type="journal article" date="2019" name="Sci. Rep.">
        <title>Comparative genomics of chytrid fungi reveal insights into the obligate biotrophic and pathogenic lifestyle of Synchytrium endobioticum.</title>
        <authorList>
            <person name="van de Vossenberg B.T.L.H."/>
            <person name="Warris S."/>
            <person name="Nguyen H.D.T."/>
            <person name="van Gent-Pelzer M.P.E."/>
            <person name="Joly D.L."/>
            <person name="van de Geest H.C."/>
            <person name="Bonants P.J.M."/>
            <person name="Smith D.S."/>
            <person name="Levesque C.A."/>
            <person name="van der Lee T.A.J."/>
        </authorList>
    </citation>
    <scope>NUCLEOTIDE SEQUENCE [LARGE SCALE GENOMIC DNA]</scope>
    <source>
        <strain evidence="15 16">CBS 809.83</strain>
    </source>
</reference>
<dbReference type="Proteomes" id="UP000318582">
    <property type="component" value="Unassembled WGS sequence"/>
</dbReference>
<feature type="compositionally biased region" description="Pro residues" evidence="12">
    <location>
        <begin position="458"/>
        <end position="472"/>
    </location>
</feature>
<keyword evidence="3 13" id="KW-0732">Signal</keyword>
<evidence type="ECO:0000256" key="10">
    <source>
        <dbReference type="ARBA" id="ARBA00023326"/>
    </source>
</evidence>
<dbReference type="GO" id="GO:0005576">
    <property type="term" value="C:extracellular region"/>
    <property type="evidence" value="ECO:0007669"/>
    <property type="project" value="InterPro"/>
</dbReference>
<evidence type="ECO:0000256" key="13">
    <source>
        <dbReference type="SAM" id="SignalP"/>
    </source>
</evidence>
<comment type="similarity">
    <text evidence="2 11">Belongs to the glycosyl hydrolase 7 (cellulase C) family.</text>
</comment>